<reference evidence="3 4" key="1">
    <citation type="submission" date="2020-10" db="EMBL/GenBank/DDBJ databases">
        <title>Connecting structure to function with the recovery of over 1000 high-quality activated sludge metagenome-assembled genomes encoding full-length rRNA genes using long-read sequencing.</title>
        <authorList>
            <person name="Singleton C.M."/>
            <person name="Petriglieri F."/>
            <person name="Kristensen J.M."/>
            <person name="Kirkegaard R.H."/>
            <person name="Michaelsen T.Y."/>
            <person name="Andersen M.H."/>
            <person name="Karst S.M."/>
            <person name="Dueholm M.S."/>
            <person name="Nielsen P.H."/>
            <person name="Albertsen M."/>
        </authorList>
    </citation>
    <scope>NUCLEOTIDE SEQUENCE [LARGE SCALE GENOMIC DNA]</scope>
    <source>
        <strain evidence="1">AalE_18-Q3-R2-46_BAT3C.188</strain>
        <strain evidence="2">Ega_18-Q3-R5-49_MAXAC.001</strain>
    </source>
</reference>
<dbReference type="EMBL" id="JADJIB010000001">
    <property type="protein sequence ID" value="MBK7272051.1"/>
    <property type="molecule type" value="Genomic_DNA"/>
</dbReference>
<dbReference type="Proteomes" id="UP000718281">
    <property type="component" value="Unassembled WGS sequence"/>
</dbReference>
<dbReference type="EMBL" id="JADIXZ010000004">
    <property type="protein sequence ID" value="MBK6301348.1"/>
    <property type="molecule type" value="Genomic_DNA"/>
</dbReference>
<dbReference type="AlphaFoldDB" id="A0A934X6U0"/>
<evidence type="ECO:0000313" key="4">
    <source>
        <dbReference type="Proteomes" id="UP000726105"/>
    </source>
</evidence>
<proteinExistence type="predicted"/>
<name>A0A934X6U0_9MICO</name>
<dbReference type="Proteomes" id="UP000726105">
    <property type="component" value="Unassembled WGS sequence"/>
</dbReference>
<evidence type="ECO:0000313" key="2">
    <source>
        <dbReference type="EMBL" id="MBK7272051.1"/>
    </source>
</evidence>
<evidence type="ECO:0000313" key="1">
    <source>
        <dbReference type="EMBL" id="MBK6301348.1"/>
    </source>
</evidence>
<organism evidence="1 3">
    <name type="scientific">Candidatus Phosphoribacter hodrii</name>
    <dbReference type="NCBI Taxonomy" id="2953743"/>
    <lineage>
        <taxon>Bacteria</taxon>
        <taxon>Bacillati</taxon>
        <taxon>Actinomycetota</taxon>
        <taxon>Actinomycetes</taxon>
        <taxon>Micrococcales</taxon>
        <taxon>Dermatophilaceae</taxon>
        <taxon>Candidatus Phosphoribacter</taxon>
    </lineage>
</organism>
<accession>A0A934X6U0</accession>
<sequence length="230" mass="24288">MADDDLPETDDDAPVLRAVPDSAVGYRLVLPPGWLRLDARADAGRARLDAELDRVLPKTYQPTLAPVVAQARAQAHSALHQARDAGALDLYLPLGGVRGIPIPASFLVAVRRFAAAPPPTLAAQGPEALAVALIANLAATMPDAKTRMMAAGPAVRSTRPVTGAASDTSPAMTGVRVDYIWPVPGDAALWVMASFTTMRTPELPASITDQLVALFDAIMSTWRWDPGLVL</sequence>
<evidence type="ECO:0000313" key="3">
    <source>
        <dbReference type="Proteomes" id="UP000718281"/>
    </source>
</evidence>
<gene>
    <name evidence="1" type="ORF">IPF40_09980</name>
    <name evidence="2" type="ORF">IPI13_02445</name>
</gene>
<protein>
    <submittedName>
        <fullName evidence="1">Uncharacterized protein</fullName>
    </submittedName>
</protein>
<comment type="caution">
    <text evidence="1">The sequence shown here is derived from an EMBL/GenBank/DDBJ whole genome shotgun (WGS) entry which is preliminary data.</text>
</comment>